<dbReference type="PROSITE" id="PS50011">
    <property type="entry name" value="PROTEIN_KINASE_DOM"/>
    <property type="match status" value="1"/>
</dbReference>
<dbReference type="InterPro" id="IPR013212">
    <property type="entry name" value="Mad3/Bub1_I"/>
</dbReference>
<feature type="compositionally biased region" description="Basic and acidic residues" evidence="5">
    <location>
        <begin position="1"/>
        <end position="22"/>
    </location>
</feature>
<feature type="compositionally biased region" description="Low complexity" evidence="5">
    <location>
        <begin position="447"/>
        <end position="458"/>
    </location>
</feature>
<evidence type="ECO:0000259" key="6">
    <source>
        <dbReference type="PROSITE" id="PS50011"/>
    </source>
</evidence>
<dbReference type="GO" id="GO:0042802">
    <property type="term" value="F:identical protein binding"/>
    <property type="evidence" value="ECO:0007669"/>
    <property type="project" value="EnsemblFungi"/>
</dbReference>
<accession>S9PP27</accession>
<comment type="subcellular location">
    <subcellularLocation>
        <location evidence="1">Chromosome</location>
        <location evidence="1">Centromere</location>
        <location evidence="1">Kinetochore</location>
    </subcellularLocation>
</comment>
<dbReference type="GeneID" id="25030194"/>
<dbReference type="AlphaFoldDB" id="S9PP27"/>
<dbReference type="GO" id="GO:0004674">
    <property type="term" value="F:protein serine/threonine kinase activity"/>
    <property type="evidence" value="ECO:0007669"/>
    <property type="project" value="EnsemblFungi"/>
</dbReference>
<keyword evidence="8" id="KW-0418">Kinase</keyword>
<dbReference type="GO" id="GO:0005634">
    <property type="term" value="C:nucleus"/>
    <property type="evidence" value="ECO:0007669"/>
    <property type="project" value="EnsemblFungi"/>
</dbReference>
<dbReference type="CDD" id="cd13981">
    <property type="entry name" value="STKc_Bub1_BubR1"/>
    <property type="match status" value="1"/>
</dbReference>
<dbReference type="GO" id="GO:1990758">
    <property type="term" value="P:mitotic sister chromatid biorientation"/>
    <property type="evidence" value="ECO:0007669"/>
    <property type="project" value="EnsemblFungi"/>
</dbReference>
<keyword evidence="9" id="KW-1185">Reference proteome</keyword>
<keyword evidence="2" id="KW-0158">Chromosome</keyword>
<dbReference type="VEuPathDB" id="FungiDB:SOCG_01212"/>
<dbReference type="PROSITE" id="PS51489">
    <property type="entry name" value="BUB1_N"/>
    <property type="match status" value="1"/>
</dbReference>
<protein>
    <submittedName>
        <fullName evidence="8">BUB protein kinase Bub1</fullName>
    </submittedName>
</protein>
<dbReference type="EMBL" id="KE503208">
    <property type="protein sequence ID" value="EPX70991.1"/>
    <property type="molecule type" value="Genomic_DNA"/>
</dbReference>
<dbReference type="eggNOG" id="KOG1166">
    <property type="taxonomic scope" value="Eukaryota"/>
</dbReference>
<evidence type="ECO:0000313" key="9">
    <source>
        <dbReference type="Proteomes" id="UP000016088"/>
    </source>
</evidence>
<dbReference type="Pfam" id="PF00069">
    <property type="entry name" value="Pkinase"/>
    <property type="match status" value="1"/>
</dbReference>
<feature type="compositionally biased region" description="Polar residues" evidence="5">
    <location>
        <begin position="219"/>
        <end position="237"/>
    </location>
</feature>
<dbReference type="GO" id="GO:1990298">
    <property type="term" value="C:bub1-bub3 complex"/>
    <property type="evidence" value="ECO:0007669"/>
    <property type="project" value="EnsemblFungi"/>
</dbReference>
<evidence type="ECO:0000313" key="8">
    <source>
        <dbReference type="EMBL" id="EPX70991.1"/>
    </source>
</evidence>
<reference evidence="8 9" key="1">
    <citation type="journal article" date="2011" name="Science">
        <title>Comparative functional genomics of the fission yeasts.</title>
        <authorList>
            <person name="Rhind N."/>
            <person name="Chen Z."/>
            <person name="Yassour M."/>
            <person name="Thompson D.A."/>
            <person name="Haas B.J."/>
            <person name="Habib N."/>
            <person name="Wapinski I."/>
            <person name="Roy S."/>
            <person name="Lin M.F."/>
            <person name="Heiman D.I."/>
            <person name="Young S.K."/>
            <person name="Furuya K."/>
            <person name="Guo Y."/>
            <person name="Pidoux A."/>
            <person name="Chen H.M."/>
            <person name="Robbertse B."/>
            <person name="Goldberg J.M."/>
            <person name="Aoki K."/>
            <person name="Bayne E.H."/>
            <person name="Berlin A.M."/>
            <person name="Desjardins C.A."/>
            <person name="Dobbs E."/>
            <person name="Dukaj L."/>
            <person name="Fan L."/>
            <person name="FitzGerald M.G."/>
            <person name="French C."/>
            <person name="Gujja S."/>
            <person name="Hansen K."/>
            <person name="Keifenheim D."/>
            <person name="Levin J.Z."/>
            <person name="Mosher R.A."/>
            <person name="Mueller C.A."/>
            <person name="Pfiffner J."/>
            <person name="Priest M."/>
            <person name="Russ C."/>
            <person name="Smialowska A."/>
            <person name="Swoboda P."/>
            <person name="Sykes S.M."/>
            <person name="Vaughn M."/>
            <person name="Vengrova S."/>
            <person name="Yoder R."/>
            <person name="Zeng Q."/>
            <person name="Allshire R."/>
            <person name="Baulcombe D."/>
            <person name="Birren B.W."/>
            <person name="Brown W."/>
            <person name="Ekwall K."/>
            <person name="Kellis M."/>
            <person name="Leatherwood J."/>
            <person name="Levin H."/>
            <person name="Margalit H."/>
            <person name="Martienssen R."/>
            <person name="Nieduszynski C.A."/>
            <person name="Spatafora J.W."/>
            <person name="Friedman N."/>
            <person name="Dalgaard J.Z."/>
            <person name="Baumann P."/>
            <person name="Niki H."/>
            <person name="Regev A."/>
            <person name="Nusbaum C."/>
        </authorList>
    </citation>
    <scope>NUCLEOTIDE SEQUENCE [LARGE SCALE GENOMIC DNA]</scope>
    <source>
        <strain evidence="9">yFS286</strain>
    </source>
</reference>
<dbReference type="SMART" id="SM00777">
    <property type="entry name" value="Mad3_BUB1_I"/>
    <property type="match status" value="1"/>
</dbReference>
<evidence type="ECO:0000256" key="3">
    <source>
        <dbReference type="ARBA" id="ARBA00022838"/>
    </source>
</evidence>
<feature type="domain" description="BUB1 N-terminal" evidence="7">
    <location>
        <begin position="44"/>
        <end position="216"/>
    </location>
</feature>
<dbReference type="Gene3D" id="1.10.510.10">
    <property type="entry name" value="Transferase(Phosphotransferase) domain 1"/>
    <property type="match status" value="1"/>
</dbReference>
<feature type="region of interest" description="Disordered" evidence="5">
    <location>
        <begin position="401"/>
        <end position="477"/>
    </location>
</feature>
<name>S9PP27_SCHOY</name>
<keyword evidence="4" id="KW-0137">Centromere</keyword>
<dbReference type="InterPro" id="IPR015661">
    <property type="entry name" value="Bub1/Mad3"/>
</dbReference>
<dbReference type="Pfam" id="PF08311">
    <property type="entry name" value="Mad3_BUB1_I"/>
    <property type="match status" value="1"/>
</dbReference>
<evidence type="ECO:0000256" key="5">
    <source>
        <dbReference type="SAM" id="MobiDB-lite"/>
    </source>
</evidence>
<dbReference type="SMART" id="SM00220">
    <property type="entry name" value="S_TKc"/>
    <property type="match status" value="1"/>
</dbReference>
<gene>
    <name evidence="8" type="ORF">SOCG_01212</name>
</gene>
<dbReference type="Gene3D" id="1.25.40.430">
    <property type="match status" value="1"/>
</dbReference>
<dbReference type="InterPro" id="IPR000719">
    <property type="entry name" value="Prot_kinase_dom"/>
</dbReference>
<feature type="region of interest" description="Disordered" evidence="5">
    <location>
        <begin position="218"/>
        <end position="247"/>
    </location>
</feature>
<dbReference type="SUPFAM" id="SSF56112">
    <property type="entry name" value="Protein kinase-like (PK-like)"/>
    <property type="match status" value="1"/>
</dbReference>
<dbReference type="GO" id="GO:0007094">
    <property type="term" value="P:mitotic spindle assembly checkpoint signaling"/>
    <property type="evidence" value="ECO:0007669"/>
    <property type="project" value="EnsemblFungi"/>
</dbReference>
<evidence type="ECO:0000256" key="4">
    <source>
        <dbReference type="ARBA" id="ARBA00023328"/>
    </source>
</evidence>
<feature type="region of interest" description="Disordered" evidence="5">
    <location>
        <begin position="1"/>
        <end position="31"/>
    </location>
</feature>
<organism evidence="8 9">
    <name type="scientific">Schizosaccharomyces octosporus (strain yFS286)</name>
    <name type="common">Fission yeast</name>
    <name type="synonym">Octosporomyces octosporus</name>
    <dbReference type="NCBI Taxonomy" id="483514"/>
    <lineage>
        <taxon>Eukaryota</taxon>
        <taxon>Fungi</taxon>
        <taxon>Dikarya</taxon>
        <taxon>Ascomycota</taxon>
        <taxon>Taphrinomycotina</taxon>
        <taxon>Schizosaccharomycetes</taxon>
        <taxon>Schizosaccharomycetales</taxon>
        <taxon>Schizosaccharomycetaceae</taxon>
        <taxon>Schizosaccharomyces</taxon>
    </lineage>
</organism>
<dbReference type="GO" id="GO:0005524">
    <property type="term" value="F:ATP binding"/>
    <property type="evidence" value="ECO:0007669"/>
    <property type="project" value="InterPro"/>
</dbReference>
<evidence type="ECO:0000259" key="7">
    <source>
        <dbReference type="PROSITE" id="PS51489"/>
    </source>
</evidence>
<dbReference type="InterPro" id="IPR011009">
    <property type="entry name" value="Kinase-like_dom_sf"/>
</dbReference>
<proteinExistence type="predicted"/>
<keyword evidence="3" id="KW-0995">Kinetochore</keyword>
<dbReference type="OrthoDB" id="248495at2759"/>
<dbReference type="GO" id="GO:0071957">
    <property type="term" value="C:old mitotic spindle pole body"/>
    <property type="evidence" value="ECO:0007669"/>
    <property type="project" value="EnsemblFungi"/>
</dbReference>
<evidence type="ECO:0000256" key="1">
    <source>
        <dbReference type="ARBA" id="ARBA00004629"/>
    </source>
</evidence>
<dbReference type="Proteomes" id="UP000016088">
    <property type="component" value="Unassembled WGS sequence"/>
</dbReference>
<dbReference type="RefSeq" id="XP_013019621.1">
    <property type="nucleotide sequence ID" value="XM_013164167.1"/>
</dbReference>
<dbReference type="PANTHER" id="PTHR14030">
    <property type="entry name" value="MITOTIC CHECKPOINT SERINE/THREONINE-PROTEIN KINASE BUB1"/>
    <property type="match status" value="1"/>
</dbReference>
<dbReference type="GO" id="GO:0000776">
    <property type="term" value="C:kinetochore"/>
    <property type="evidence" value="ECO:0007669"/>
    <property type="project" value="UniProtKB-KW"/>
</dbReference>
<dbReference type="GO" id="GO:1990813">
    <property type="term" value="P:meiotic centromeric cohesion protection in anaphase I"/>
    <property type="evidence" value="ECO:0007669"/>
    <property type="project" value="EnsemblFungi"/>
</dbReference>
<sequence length="996" mass="113222">MPEWHLSEDKNVNEAVSEHDESNSQQAFRKSGNRLEEIQTFSVFTEELEVVDELDDPVDVWYRCVEWLESTQYLKENTLPKVLDDALTYLEKCKFAQNDVRHLRIWLVKIHQLCDSPEMFTEATHEFYNLARKKIGIELSLFYEEYASLLVRMGRWKEASEVLQTGVSREARPLSRLLRRSSEFSRVYNAYLEKLSNENISLESIAYEAPFPPPRTILGTKSSTVTTPVSERPSVQKNDVPHSTKPFQIYSDAPAPSSERNITSASADPLSSVIDKQEPDLPMFYDASSGKRIEYASFHFPVLYANGQEKSMEEYRAERYFDSISSSLQAPNFQPYAAPVEPSLSATHQQAPQPTPKKEVFDVLTPVALSPKPAFKPPSPTIHTKAALADIMDLFNQPLRSETQQTPPKSPKPNQYSDFGSPSNMTKTISFNEPSSIKEDAFKNAKSSSLTSPAAGSSYENEKQKTQIPHSHPSDIQAFPTLSVDAFDNEASVSAVSNSAKRRRTFSESPPSIPYKSHNESVPYFEERTAEPLNGYSANPVPFPFKENNNLHAVNPFLYDEPLAKYNEQDLLGMNESIKYPVLPSLPTVIHPLDQPLRECLFHALRPYLKFDENYHEIDGNFTSLEAIESFVHKPKATTSGRGRRRSNSTRLSLLNSPTFPLLYPSNVKIGIISKLGQGAFAPVYLAKELPSESEVSKKDENGTIDSKLYALKIESPSSPIEYYLTQEARKRMSDSRDIASILPVYYLSIYRNSSHLLMDYRPQGSVLDLVNSLRNSSSSVPGIDEMLVFFFSIEFLRIIEGLHSKQIIHGDLKADNALLRLEAVNDLEWDASYSPEGYCGWSSKGIFLIDFGRGLDMSLFKPNTKFMANWETDLQDCIEMREGEPWTYQVDYHGLAAIIHTMLFGQYIETKLDYSTGRRRQVLTQRMKRYWNQELWNQLFDILLNPTLQTTEGSLPIPNQLKNIRLEMEKWLVYHSTNGIGLKGMLKKIEQKLAS</sequence>
<evidence type="ECO:0000256" key="2">
    <source>
        <dbReference type="ARBA" id="ARBA00022454"/>
    </source>
</evidence>
<keyword evidence="8" id="KW-0808">Transferase</keyword>
<feature type="region of interest" description="Disordered" evidence="5">
    <location>
        <begin position="494"/>
        <end position="519"/>
    </location>
</feature>
<dbReference type="GO" id="GO:1905318">
    <property type="term" value="P:meiosis I spindle assembly checkpoint signaling"/>
    <property type="evidence" value="ECO:0007669"/>
    <property type="project" value="EnsemblFungi"/>
</dbReference>
<feature type="domain" description="Protein kinase" evidence="6">
    <location>
        <begin position="670"/>
        <end position="973"/>
    </location>
</feature>
<dbReference type="OMA" id="KTLCPNP"/>
<dbReference type="PANTHER" id="PTHR14030:SF4">
    <property type="entry name" value="BUB1 KINASE, ISOFORM A-RELATED"/>
    <property type="match status" value="1"/>
</dbReference>
<dbReference type="HOGENOM" id="CLU_002115_1_0_1"/>
<feature type="compositionally biased region" description="Polar residues" evidence="5">
    <location>
        <begin position="401"/>
        <end position="435"/>
    </location>
</feature>